<dbReference type="AlphaFoldDB" id="W7U0D1"/>
<evidence type="ECO:0000313" key="7">
    <source>
        <dbReference type="Proteomes" id="UP000019335"/>
    </source>
</evidence>
<accession>W7U0D1</accession>
<evidence type="ECO:0000313" key="6">
    <source>
        <dbReference type="EMBL" id="EWM26069.1"/>
    </source>
</evidence>
<gene>
    <name evidence="6" type="ORF">Naga_101136g1</name>
</gene>
<evidence type="ECO:0000256" key="1">
    <source>
        <dbReference type="ARBA" id="ARBA00006717"/>
    </source>
</evidence>
<dbReference type="InterPro" id="IPR005952">
    <property type="entry name" value="Phosphogly_mut1"/>
</dbReference>
<dbReference type="GO" id="GO:0006096">
    <property type="term" value="P:glycolytic process"/>
    <property type="evidence" value="ECO:0007669"/>
    <property type="project" value="UniProtKB-KW"/>
</dbReference>
<keyword evidence="4" id="KW-0413">Isomerase</keyword>
<dbReference type="PROSITE" id="PS00175">
    <property type="entry name" value="PG_MUTASE"/>
    <property type="match status" value="1"/>
</dbReference>
<keyword evidence="7" id="KW-1185">Reference proteome</keyword>
<dbReference type="EMBL" id="AZIL01000716">
    <property type="protein sequence ID" value="EWM26069.1"/>
    <property type="molecule type" value="Genomic_DNA"/>
</dbReference>
<reference evidence="6 7" key="1">
    <citation type="journal article" date="2014" name="Mol. Plant">
        <title>Chromosome Scale Genome Assembly and Transcriptome Profiling of Nannochloropsis gaditana in Nitrogen Depletion.</title>
        <authorList>
            <person name="Corteggiani Carpinelli E."/>
            <person name="Telatin A."/>
            <person name="Vitulo N."/>
            <person name="Forcato C."/>
            <person name="D'Angelo M."/>
            <person name="Schiavon R."/>
            <person name="Vezzi A."/>
            <person name="Giacometti G.M."/>
            <person name="Morosinotto T."/>
            <person name="Valle G."/>
        </authorList>
    </citation>
    <scope>NUCLEOTIDE SEQUENCE [LARGE SCALE GENOMIC DNA]</scope>
    <source>
        <strain evidence="6 7">B-31</strain>
    </source>
</reference>
<comment type="caution">
    <text evidence="6">The sequence shown here is derived from an EMBL/GenBank/DDBJ whole genome shotgun (WGS) entry which is preliminary data.</text>
</comment>
<dbReference type="Proteomes" id="UP000019335">
    <property type="component" value="Chromosome 9"/>
</dbReference>
<keyword evidence="3" id="KW-0324">Glycolysis</keyword>
<dbReference type="Pfam" id="PF00300">
    <property type="entry name" value="His_Phos_1"/>
    <property type="match status" value="1"/>
</dbReference>
<dbReference type="EC" id="5.4.2.11" evidence="2"/>
<organism evidence="6 7">
    <name type="scientific">Nannochloropsis gaditana</name>
    <dbReference type="NCBI Taxonomy" id="72520"/>
    <lineage>
        <taxon>Eukaryota</taxon>
        <taxon>Sar</taxon>
        <taxon>Stramenopiles</taxon>
        <taxon>Ochrophyta</taxon>
        <taxon>Eustigmatophyceae</taxon>
        <taxon>Eustigmatales</taxon>
        <taxon>Monodopsidaceae</taxon>
        <taxon>Nannochloropsis</taxon>
    </lineage>
</organism>
<feature type="binding site" evidence="5">
    <location>
        <begin position="120"/>
        <end position="127"/>
    </location>
    <ligand>
        <name>substrate</name>
    </ligand>
</feature>
<dbReference type="OrthoDB" id="354304at2759"/>
<evidence type="ECO:0000256" key="4">
    <source>
        <dbReference type="ARBA" id="ARBA00023235"/>
    </source>
</evidence>
<dbReference type="Gene3D" id="3.40.50.1240">
    <property type="entry name" value="Phosphoglycerate mutase-like"/>
    <property type="match status" value="1"/>
</dbReference>
<dbReference type="SUPFAM" id="SSF53254">
    <property type="entry name" value="Phosphoglycerate mutase-like"/>
    <property type="match status" value="1"/>
</dbReference>
<evidence type="ECO:0000256" key="5">
    <source>
        <dbReference type="PIRSR" id="PIRSR613078-2"/>
    </source>
</evidence>
<evidence type="ECO:0000256" key="2">
    <source>
        <dbReference type="ARBA" id="ARBA00012028"/>
    </source>
</evidence>
<name>W7U0D1_9STRA</name>
<dbReference type="InterPro" id="IPR029033">
    <property type="entry name" value="His_PPase_superfam"/>
</dbReference>
<comment type="similarity">
    <text evidence="1">Belongs to the phosphoglycerate mutase family. BPG-dependent PGAM subfamily.</text>
</comment>
<dbReference type="PANTHER" id="PTHR11931">
    <property type="entry name" value="PHOSPHOGLYCERATE MUTASE"/>
    <property type="match status" value="1"/>
</dbReference>
<protein>
    <recommendedName>
        <fullName evidence="2">phosphoglycerate mutase (2,3-diphosphoglycerate-dependent)</fullName>
        <ecNumber evidence="2">5.4.2.11</ecNumber>
    </recommendedName>
</protein>
<dbReference type="CDD" id="cd07067">
    <property type="entry name" value="HP_PGM_like"/>
    <property type="match status" value="1"/>
</dbReference>
<dbReference type="InterPro" id="IPR013078">
    <property type="entry name" value="His_Pase_superF_clade-1"/>
</dbReference>
<dbReference type="GO" id="GO:0004619">
    <property type="term" value="F:phosphoglycerate mutase activity"/>
    <property type="evidence" value="ECO:0007669"/>
    <property type="project" value="UniProtKB-EC"/>
</dbReference>
<proteinExistence type="inferred from homology"/>
<sequence length="206" mass="23335">MCQRSRLRKVALYPTIAWSKESTHVERRPGRRWNRDCVAGFLALMAFLGRGDRVVLAFSLPSVHRAHADHQAFHRNVYISHPTPSRTAQPFPPASPPLFVSRKDHASEGNPWHYRLILLRHGESVWNRDGRYIGWTDVPLTERGEREAQAAGRMLRQQGLRPCQVFTSYLKRCVRRGEGVRMVIVYGLPAVAFCVKAGNGVGNATP</sequence>
<dbReference type="InterPro" id="IPR001345">
    <property type="entry name" value="PG/BPGM_mutase_AS"/>
</dbReference>
<feature type="binding site" evidence="5">
    <location>
        <position position="172"/>
    </location>
    <ligand>
        <name>substrate</name>
    </ligand>
</feature>
<evidence type="ECO:0000256" key="3">
    <source>
        <dbReference type="ARBA" id="ARBA00023152"/>
    </source>
</evidence>
<dbReference type="SMART" id="SM00855">
    <property type="entry name" value="PGAM"/>
    <property type="match status" value="1"/>
</dbReference>